<keyword evidence="1" id="KW-0597">Phosphoprotein</keyword>
<keyword evidence="4" id="KW-0547">Nucleotide-binding</keyword>
<evidence type="ECO:0000313" key="6">
    <source>
        <dbReference type="EMBL" id="MBK7953253.1"/>
    </source>
</evidence>
<dbReference type="Proteomes" id="UP000706151">
    <property type="component" value="Unassembled WGS sequence"/>
</dbReference>
<dbReference type="GO" id="GO:0016787">
    <property type="term" value="F:hydrolase activity"/>
    <property type="evidence" value="ECO:0007669"/>
    <property type="project" value="UniProtKB-KW"/>
</dbReference>
<dbReference type="InterPro" id="IPR051813">
    <property type="entry name" value="HepT_RNase_toxin"/>
</dbReference>
<dbReference type="GO" id="GO:0110001">
    <property type="term" value="C:toxin-antitoxin complex"/>
    <property type="evidence" value="ECO:0007669"/>
    <property type="project" value="InterPro"/>
</dbReference>
<dbReference type="EMBL" id="JADJOT010000003">
    <property type="protein sequence ID" value="MBK7953253.1"/>
    <property type="molecule type" value="Genomic_DNA"/>
</dbReference>
<dbReference type="AlphaFoldDB" id="A0A935T974"/>
<dbReference type="PANTHER" id="PTHR34139">
    <property type="entry name" value="UPF0331 PROTEIN MJ0127"/>
    <property type="match status" value="1"/>
</dbReference>
<reference evidence="6 7" key="1">
    <citation type="submission" date="2020-10" db="EMBL/GenBank/DDBJ databases">
        <title>Connecting structure to function with the recovery of over 1000 high-quality activated sludge metagenome-assembled genomes encoding full-length rRNA genes using long-read sequencing.</title>
        <authorList>
            <person name="Singleton C.M."/>
            <person name="Petriglieri F."/>
            <person name="Kristensen J.M."/>
            <person name="Kirkegaard R.H."/>
            <person name="Michaelsen T.Y."/>
            <person name="Andersen M.H."/>
            <person name="Karst S.M."/>
            <person name="Dueholm M.S."/>
            <person name="Nielsen P.H."/>
            <person name="Albertsen M."/>
        </authorList>
    </citation>
    <scope>NUCLEOTIDE SEQUENCE [LARGE SCALE GENOMIC DNA]</scope>
    <source>
        <strain evidence="6">Fred_18-Q3-R57-64_BAT3C.720</strain>
    </source>
</reference>
<comment type="caution">
    <text evidence="6">The sequence shown here is derived from an EMBL/GenBank/DDBJ whole genome shotgun (WGS) entry which is preliminary data.</text>
</comment>
<sequence length="101" mass="11065">MIDAASQALAFVDGRKREDLASDLMLRLALTKALEIVGEAATQVSEAGRSEFPCVPWPQIIGMGNRLAHAYFDINQNILWDTVQLALPGLLEQLKAVLESE</sequence>
<evidence type="ECO:0000256" key="5">
    <source>
        <dbReference type="ARBA" id="ARBA00022801"/>
    </source>
</evidence>
<evidence type="ECO:0000313" key="7">
    <source>
        <dbReference type="Proteomes" id="UP000706151"/>
    </source>
</evidence>
<dbReference type="PANTHER" id="PTHR34139:SF1">
    <property type="entry name" value="RNASE MJ1380-RELATED"/>
    <property type="match status" value="1"/>
</dbReference>
<keyword evidence="3" id="KW-0540">Nuclease</keyword>
<accession>A0A935T974</accession>
<dbReference type="Pfam" id="PF01934">
    <property type="entry name" value="HepT-like"/>
    <property type="match status" value="1"/>
</dbReference>
<dbReference type="GO" id="GO:0004540">
    <property type="term" value="F:RNA nuclease activity"/>
    <property type="evidence" value="ECO:0007669"/>
    <property type="project" value="InterPro"/>
</dbReference>
<proteinExistence type="predicted"/>
<protein>
    <submittedName>
        <fullName evidence="6">DUF86 domain-containing protein</fullName>
    </submittedName>
</protein>
<name>A0A935T974_9PROT</name>
<keyword evidence="5" id="KW-0378">Hydrolase</keyword>
<dbReference type="InterPro" id="IPR008201">
    <property type="entry name" value="HepT-like"/>
</dbReference>
<evidence type="ECO:0000256" key="1">
    <source>
        <dbReference type="ARBA" id="ARBA00022553"/>
    </source>
</evidence>
<dbReference type="GO" id="GO:0000166">
    <property type="term" value="F:nucleotide binding"/>
    <property type="evidence" value="ECO:0007669"/>
    <property type="project" value="UniProtKB-KW"/>
</dbReference>
<gene>
    <name evidence="6" type="ORF">IPK02_04305</name>
</gene>
<evidence type="ECO:0000256" key="4">
    <source>
        <dbReference type="ARBA" id="ARBA00022741"/>
    </source>
</evidence>
<organism evidence="6 7">
    <name type="scientific">Candidatus Accumulibacter affinis</name>
    <dbReference type="NCBI Taxonomy" id="2954384"/>
    <lineage>
        <taxon>Bacteria</taxon>
        <taxon>Pseudomonadati</taxon>
        <taxon>Pseudomonadota</taxon>
        <taxon>Betaproteobacteria</taxon>
        <taxon>Candidatus Accumulibacter</taxon>
    </lineage>
</organism>
<evidence type="ECO:0000256" key="3">
    <source>
        <dbReference type="ARBA" id="ARBA00022722"/>
    </source>
</evidence>
<keyword evidence="2" id="KW-1277">Toxin-antitoxin system</keyword>
<evidence type="ECO:0000256" key="2">
    <source>
        <dbReference type="ARBA" id="ARBA00022649"/>
    </source>
</evidence>